<reference evidence="1" key="1">
    <citation type="submission" date="2021-03" db="EMBL/GenBank/DDBJ databases">
        <authorList>
            <person name="Bekaert M."/>
        </authorList>
    </citation>
    <scope>NUCLEOTIDE SEQUENCE</scope>
</reference>
<accession>A0A8S3TPV2</accession>
<proteinExistence type="predicted"/>
<dbReference type="Proteomes" id="UP000683360">
    <property type="component" value="Unassembled WGS sequence"/>
</dbReference>
<evidence type="ECO:0000313" key="1">
    <source>
        <dbReference type="EMBL" id="CAG2235704.1"/>
    </source>
</evidence>
<protein>
    <submittedName>
        <fullName evidence="1">Uncharacterized protein</fullName>
    </submittedName>
</protein>
<dbReference type="AlphaFoldDB" id="A0A8S3TPV2"/>
<keyword evidence="2" id="KW-1185">Reference proteome</keyword>
<dbReference type="EMBL" id="CAJPWZ010002323">
    <property type="protein sequence ID" value="CAG2235704.1"/>
    <property type="molecule type" value="Genomic_DNA"/>
</dbReference>
<gene>
    <name evidence="1" type="ORF">MEDL_48247</name>
</gene>
<evidence type="ECO:0000313" key="2">
    <source>
        <dbReference type="Proteomes" id="UP000683360"/>
    </source>
</evidence>
<sequence length="209" mass="24247">MNVSNIKSTEPDDLSASVLIMNKHEKEEEEFPTEFIKKVKRDESIFGFKDNIVKCEHCTHSFSCKNCTSKLDHIRRLDQALKMKDQTIQRLEMALTKREKDIIEEPDEDTTKTPTTATTAEIELTGEPEHKKRKTAITSDIENLEDNQTEDGSKSLNQLVVDMKQALQKLGEIPLLDHYIDIYKKYMKNIRTEDEFTTTDENYGTDIRE</sequence>
<comment type="caution">
    <text evidence="1">The sequence shown here is derived from an EMBL/GenBank/DDBJ whole genome shotgun (WGS) entry which is preliminary data.</text>
</comment>
<name>A0A8S3TPV2_MYTED</name>
<organism evidence="1 2">
    <name type="scientific">Mytilus edulis</name>
    <name type="common">Blue mussel</name>
    <dbReference type="NCBI Taxonomy" id="6550"/>
    <lineage>
        <taxon>Eukaryota</taxon>
        <taxon>Metazoa</taxon>
        <taxon>Spiralia</taxon>
        <taxon>Lophotrochozoa</taxon>
        <taxon>Mollusca</taxon>
        <taxon>Bivalvia</taxon>
        <taxon>Autobranchia</taxon>
        <taxon>Pteriomorphia</taxon>
        <taxon>Mytilida</taxon>
        <taxon>Mytiloidea</taxon>
        <taxon>Mytilidae</taxon>
        <taxon>Mytilinae</taxon>
        <taxon>Mytilus</taxon>
    </lineage>
</organism>